<dbReference type="Proteomes" id="UP000800235">
    <property type="component" value="Unassembled WGS sequence"/>
</dbReference>
<dbReference type="PANTHER" id="PTHR43233:SF1">
    <property type="entry name" value="FAMILY N-ACETYLTRANSFERASE, PUTATIVE (AFU_ORTHOLOGUE AFUA_6G03350)-RELATED"/>
    <property type="match status" value="1"/>
</dbReference>
<comment type="caution">
    <text evidence="2">The sequence shown here is derived from an EMBL/GenBank/DDBJ whole genome shotgun (WGS) entry which is preliminary data.</text>
</comment>
<accession>A0A9P4NPK1</accession>
<dbReference type="CDD" id="cd04301">
    <property type="entry name" value="NAT_SF"/>
    <property type="match status" value="1"/>
</dbReference>
<gene>
    <name evidence="2" type="ORF">EJ08DRAFT_300780</name>
</gene>
<feature type="domain" description="N-acetyltransferase" evidence="1">
    <location>
        <begin position="82"/>
        <end position="172"/>
    </location>
</feature>
<dbReference type="PROSITE" id="PS51186">
    <property type="entry name" value="GNAT"/>
    <property type="match status" value="1"/>
</dbReference>
<evidence type="ECO:0000313" key="2">
    <source>
        <dbReference type="EMBL" id="KAF2429361.1"/>
    </source>
</evidence>
<keyword evidence="3" id="KW-1185">Reference proteome</keyword>
<protein>
    <recommendedName>
        <fullName evidence="1">N-acetyltransferase domain-containing protein</fullName>
    </recommendedName>
</protein>
<dbReference type="OrthoDB" id="10039976at2759"/>
<dbReference type="InterPro" id="IPR016181">
    <property type="entry name" value="Acyl_CoA_acyltransferase"/>
</dbReference>
<evidence type="ECO:0000313" key="3">
    <source>
        <dbReference type="Proteomes" id="UP000800235"/>
    </source>
</evidence>
<name>A0A9P4NPK1_9PEZI</name>
<dbReference type="AlphaFoldDB" id="A0A9P4NPK1"/>
<dbReference type="GO" id="GO:0016747">
    <property type="term" value="F:acyltransferase activity, transferring groups other than amino-acyl groups"/>
    <property type="evidence" value="ECO:0007669"/>
    <property type="project" value="InterPro"/>
</dbReference>
<dbReference type="PANTHER" id="PTHR43233">
    <property type="entry name" value="FAMILY N-ACETYLTRANSFERASE, PUTATIVE (AFU_ORTHOLOGUE AFUA_6G03350)-RELATED"/>
    <property type="match status" value="1"/>
</dbReference>
<dbReference type="InterPro" id="IPR000182">
    <property type="entry name" value="GNAT_dom"/>
</dbReference>
<dbReference type="Gene3D" id="3.40.630.30">
    <property type="match status" value="1"/>
</dbReference>
<dbReference type="InterPro" id="IPR053144">
    <property type="entry name" value="Acetyltransferase_Butenolide"/>
</dbReference>
<dbReference type="SUPFAM" id="SSF55729">
    <property type="entry name" value="Acyl-CoA N-acyltransferases (Nat)"/>
    <property type="match status" value="1"/>
</dbReference>
<reference evidence="2" key="1">
    <citation type="journal article" date="2020" name="Stud. Mycol.">
        <title>101 Dothideomycetes genomes: a test case for predicting lifestyles and emergence of pathogens.</title>
        <authorList>
            <person name="Haridas S."/>
            <person name="Albert R."/>
            <person name="Binder M."/>
            <person name="Bloem J."/>
            <person name="Labutti K."/>
            <person name="Salamov A."/>
            <person name="Andreopoulos B."/>
            <person name="Baker S."/>
            <person name="Barry K."/>
            <person name="Bills G."/>
            <person name="Bluhm B."/>
            <person name="Cannon C."/>
            <person name="Castanera R."/>
            <person name="Culley D."/>
            <person name="Daum C."/>
            <person name="Ezra D."/>
            <person name="Gonzalez J."/>
            <person name="Henrissat B."/>
            <person name="Kuo A."/>
            <person name="Liang C."/>
            <person name="Lipzen A."/>
            <person name="Lutzoni F."/>
            <person name="Magnuson J."/>
            <person name="Mondo S."/>
            <person name="Nolan M."/>
            <person name="Ohm R."/>
            <person name="Pangilinan J."/>
            <person name="Park H.-J."/>
            <person name="Ramirez L."/>
            <person name="Alfaro M."/>
            <person name="Sun H."/>
            <person name="Tritt A."/>
            <person name="Yoshinaga Y."/>
            <person name="Zwiers L.-H."/>
            <person name="Turgeon B."/>
            <person name="Goodwin S."/>
            <person name="Spatafora J."/>
            <person name="Crous P."/>
            <person name="Grigoriev I."/>
        </authorList>
    </citation>
    <scope>NUCLEOTIDE SEQUENCE</scope>
    <source>
        <strain evidence="2">CBS 130266</strain>
    </source>
</reference>
<proteinExistence type="predicted"/>
<organism evidence="2 3">
    <name type="scientific">Tothia fuscella</name>
    <dbReference type="NCBI Taxonomy" id="1048955"/>
    <lineage>
        <taxon>Eukaryota</taxon>
        <taxon>Fungi</taxon>
        <taxon>Dikarya</taxon>
        <taxon>Ascomycota</taxon>
        <taxon>Pezizomycotina</taxon>
        <taxon>Dothideomycetes</taxon>
        <taxon>Pleosporomycetidae</taxon>
        <taxon>Venturiales</taxon>
        <taxon>Cylindrosympodiaceae</taxon>
        <taxon>Tothia</taxon>
    </lineage>
</organism>
<dbReference type="Pfam" id="PF00583">
    <property type="entry name" value="Acetyltransf_1"/>
    <property type="match status" value="1"/>
</dbReference>
<sequence>MAIPTFHWEKSFDGQEYVISNNLEMISYEFIQSSLARKEVYWTGPTISPLETIKTMVVNSCTLGLYKTGDPTSPSKDKARQIGFARIITDYVTIAYLTDVFILPECQGTGLGKWLIARTREIIDSMPELRRSVLLTDQNGKGVKFYERELGMKVFNTGDNGGKVVMMRVNTSS</sequence>
<evidence type="ECO:0000259" key="1">
    <source>
        <dbReference type="PROSITE" id="PS51186"/>
    </source>
</evidence>
<dbReference type="EMBL" id="MU007048">
    <property type="protein sequence ID" value="KAF2429361.1"/>
    <property type="molecule type" value="Genomic_DNA"/>
</dbReference>